<reference evidence="8" key="1">
    <citation type="journal article" date="2013" name="Genome Biol.">
        <title>Draft genome of the mountain pine beetle, Dendroctonus ponderosae Hopkins, a major forest pest.</title>
        <authorList>
            <person name="Keeling C.I."/>
            <person name="Yuen M.M."/>
            <person name="Liao N.Y."/>
            <person name="Docking T.R."/>
            <person name="Chan S.K."/>
            <person name="Taylor G.A."/>
            <person name="Palmquist D.L."/>
            <person name="Jackman S.D."/>
            <person name="Nguyen A."/>
            <person name="Li M."/>
            <person name="Henderson H."/>
            <person name="Janes J.K."/>
            <person name="Zhao Y."/>
            <person name="Pandoh P."/>
            <person name="Moore R."/>
            <person name="Sperling F.A."/>
            <person name="Huber D.P."/>
            <person name="Birol I."/>
            <person name="Jones S.J."/>
            <person name="Bohlmann J."/>
        </authorList>
    </citation>
    <scope>NUCLEOTIDE SEQUENCE</scope>
</reference>
<keyword evidence="4 7" id="KW-1133">Transmembrane helix</keyword>
<dbReference type="GO" id="GO:0015171">
    <property type="term" value="F:amino acid transmembrane transporter activity"/>
    <property type="evidence" value="ECO:0007669"/>
    <property type="project" value="TreeGrafter"/>
</dbReference>
<feature type="transmembrane region" description="Helical" evidence="7">
    <location>
        <begin position="371"/>
        <end position="392"/>
    </location>
</feature>
<dbReference type="EMBL" id="KB740928">
    <property type="protein sequence ID" value="ENN77966.1"/>
    <property type="molecule type" value="Genomic_DNA"/>
</dbReference>
<evidence type="ECO:0000313" key="8">
    <source>
        <dbReference type="EMBL" id="ENN77966.1"/>
    </source>
</evidence>
<feature type="transmembrane region" description="Helical" evidence="7">
    <location>
        <begin position="626"/>
        <end position="645"/>
    </location>
</feature>
<dbReference type="Pfam" id="PF13906">
    <property type="entry name" value="AA_permease_C"/>
    <property type="match status" value="1"/>
</dbReference>
<feature type="transmembrane region" description="Helical" evidence="7">
    <location>
        <begin position="198"/>
        <end position="219"/>
    </location>
</feature>
<proteinExistence type="predicted"/>
<evidence type="ECO:0000256" key="7">
    <source>
        <dbReference type="SAM" id="Phobius"/>
    </source>
</evidence>
<feature type="non-terminal residue" evidence="8">
    <location>
        <position position="1"/>
    </location>
</feature>
<dbReference type="InterPro" id="IPR029485">
    <property type="entry name" value="CAT_C"/>
</dbReference>
<dbReference type="GO" id="GO:0005886">
    <property type="term" value="C:plasma membrane"/>
    <property type="evidence" value="ECO:0007669"/>
    <property type="project" value="TreeGrafter"/>
</dbReference>
<feature type="transmembrane region" description="Helical" evidence="7">
    <location>
        <begin position="587"/>
        <end position="606"/>
    </location>
</feature>
<evidence type="ECO:0000256" key="6">
    <source>
        <dbReference type="SAM" id="MobiDB-lite"/>
    </source>
</evidence>
<feature type="transmembrane region" description="Helical" evidence="7">
    <location>
        <begin position="167"/>
        <end position="186"/>
    </location>
</feature>
<dbReference type="AlphaFoldDB" id="N6UBD5"/>
<feature type="transmembrane region" description="Helical" evidence="7">
    <location>
        <begin position="267"/>
        <end position="284"/>
    </location>
</feature>
<dbReference type="OMA" id="TPMKRCL"/>
<accession>N6UBD5</accession>
<feature type="transmembrane region" description="Helical" evidence="7">
    <location>
        <begin position="551"/>
        <end position="575"/>
    </location>
</feature>
<dbReference type="PANTHER" id="PTHR43243">
    <property type="entry name" value="INNER MEMBRANE TRANSPORTER YGJI-RELATED"/>
    <property type="match status" value="1"/>
</dbReference>
<feature type="transmembrane region" description="Helical" evidence="7">
    <location>
        <begin position="445"/>
        <end position="466"/>
    </location>
</feature>
<feature type="transmembrane region" description="Helical" evidence="7">
    <location>
        <begin position="522"/>
        <end position="545"/>
    </location>
</feature>
<dbReference type="Gene3D" id="1.20.1740.10">
    <property type="entry name" value="Amino acid/polyamine transporter I"/>
    <property type="match status" value="2"/>
</dbReference>
<dbReference type="HOGENOM" id="CLU_007946_15_7_1"/>
<dbReference type="Pfam" id="PF13520">
    <property type="entry name" value="AA_permease_2"/>
    <property type="match status" value="2"/>
</dbReference>
<organism evidence="8">
    <name type="scientific">Dendroctonus ponderosae</name>
    <name type="common">Mountain pine beetle</name>
    <dbReference type="NCBI Taxonomy" id="77166"/>
    <lineage>
        <taxon>Eukaryota</taxon>
        <taxon>Metazoa</taxon>
        <taxon>Ecdysozoa</taxon>
        <taxon>Arthropoda</taxon>
        <taxon>Hexapoda</taxon>
        <taxon>Insecta</taxon>
        <taxon>Pterygota</taxon>
        <taxon>Neoptera</taxon>
        <taxon>Endopterygota</taxon>
        <taxon>Coleoptera</taxon>
        <taxon>Polyphaga</taxon>
        <taxon>Cucujiformia</taxon>
        <taxon>Curculionidae</taxon>
        <taxon>Scolytinae</taxon>
        <taxon>Dendroctonus</taxon>
    </lineage>
</organism>
<evidence type="ECO:0000256" key="5">
    <source>
        <dbReference type="ARBA" id="ARBA00023136"/>
    </source>
</evidence>
<evidence type="ECO:0000256" key="4">
    <source>
        <dbReference type="ARBA" id="ARBA00022989"/>
    </source>
</evidence>
<comment type="subcellular location">
    <subcellularLocation>
        <location evidence="1">Membrane</location>
        <topology evidence="1">Multi-pass membrane protein</topology>
    </subcellularLocation>
</comment>
<keyword evidence="3 7" id="KW-0812">Transmembrane</keyword>
<dbReference type="OrthoDB" id="3900342at2759"/>
<dbReference type="InterPro" id="IPR002293">
    <property type="entry name" value="AA/rel_permease1"/>
</dbReference>
<protein>
    <submittedName>
        <fullName evidence="8">Uncharacterized protein</fullName>
    </submittedName>
</protein>
<sequence length="709" mass="77237">MLLACGSLLLNASIYRRNFVAIDDRIGSCWAAVLTPEEALTVEGHGVDPRPSRDGIKLTDVAALQCRKAPSRQHDWFEQIIVMEIFVMLHTKTKMPSSRKMILKHVMSGICTKMNRKMKIPSDVMETPLNRCLHTFDITLLGIGHMVGAGIYVLTGTVAKDIAGPGIVISFLLAGLACLLSALCYAEFGTRIPKAGSAYVYTYITIGEFWAFLIGWNILLEHMIGAASVARAWSGYLDSLLGGVISNTTLSITGEMHEQLLGKYPDFLAFAVCIFYAMVLGIGVRHSALVNTCLTTINLFVMVLIIAAGLYTANGENWSKRGGFLPFGFSGVLADRARSLTKTRLIKFDSTYSSAALPDAFSLAGLPWVKYMVSLGAICGMTTTLFGSLFALPRCMYSMAIDGLLFGFLGNVNSKTQIPQVNLVISAFASAVIALLFDLEKLVEFMSIGTLLAYTIVSASVIILRYRPTYEIAASKPLTSPGSQISASTSELTTPASELINLTGTLRVQLGPVFGNCVPGSVVTGAVCVYTFFCCALCALFQVPNRDLQSGIWWTVVFASVFILVMAGSLTVICAHHQNPTNLQFKVPMVPFVPAISILFNIEFMVHLNLLTWLRFFVWMVIGKKAGWSAQTLRLFAGMLVYFLYGIHHSKEGEGTSSYSILMTSSEAGKEKWGSTTKTNLKSVLTHRKSSSGDRSAIIDDDDDDDETE</sequence>
<keyword evidence="5 7" id="KW-0472">Membrane</keyword>
<dbReference type="PANTHER" id="PTHR43243:SF4">
    <property type="entry name" value="CATIONIC AMINO ACID TRANSPORTER 4"/>
    <property type="match status" value="1"/>
</dbReference>
<feature type="region of interest" description="Disordered" evidence="6">
    <location>
        <begin position="686"/>
        <end position="709"/>
    </location>
</feature>
<evidence type="ECO:0000256" key="1">
    <source>
        <dbReference type="ARBA" id="ARBA00004141"/>
    </source>
</evidence>
<name>N6UBD5_DENPD</name>
<feature type="transmembrane region" description="Helical" evidence="7">
    <location>
        <begin position="296"/>
        <end position="313"/>
    </location>
</feature>
<feature type="compositionally biased region" description="Acidic residues" evidence="6">
    <location>
        <begin position="699"/>
        <end position="709"/>
    </location>
</feature>
<keyword evidence="2" id="KW-0813">Transport</keyword>
<evidence type="ECO:0000256" key="2">
    <source>
        <dbReference type="ARBA" id="ARBA00022448"/>
    </source>
</evidence>
<evidence type="ECO:0000256" key="3">
    <source>
        <dbReference type="ARBA" id="ARBA00022692"/>
    </source>
</evidence>
<feature type="transmembrane region" description="Helical" evidence="7">
    <location>
        <begin position="135"/>
        <end position="155"/>
    </location>
</feature>
<gene>
    <name evidence="8" type="ORF">YQE_05643</name>
</gene>
<feature type="transmembrane region" description="Helical" evidence="7">
    <location>
        <begin position="421"/>
        <end position="439"/>
    </location>
</feature>